<dbReference type="CDD" id="cd18584">
    <property type="entry name" value="ABC_6TM_AarD_CydD"/>
    <property type="match status" value="1"/>
</dbReference>
<feature type="transmembrane region" description="Helical" evidence="8">
    <location>
        <begin position="716"/>
        <end position="737"/>
    </location>
</feature>
<dbReference type="PROSITE" id="PS00211">
    <property type="entry name" value="ABC_TRANSPORTER_1"/>
    <property type="match status" value="1"/>
</dbReference>
<dbReference type="GO" id="GO:0045454">
    <property type="term" value="P:cell redox homeostasis"/>
    <property type="evidence" value="ECO:0007669"/>
    <property type="project" value="InterPro"/>
</dbReference>
<dbReference type="AlphaFoldDB" id="A0A849ARR8"/>
<dbReference type="GO" id="GO:0034040">
    <property type="term" value="F:ATPase-coupled lipid transmembrane transporter activity"/>
    <property type="evidence" value="ECO:0007669"/>
    <property type="project" value="TreeGrafter"/>
</dbReference>
<accession>A0A849ARR8</accession>
<dbReference type="Proteomes" id="UP000549517">
    <property type="component" value="Unassembled WGS sequence"/>
</dbReference>
<proteinExistence type="predicted"/>
<evidence type="ECO:0000256" key="7">
    <source>
        <dbReference type="SAM" id="MobiDB-lite"/>
    </source>
</evidence>
<dbReference type="Gene3D" id="1.20.1560.10">
    <property type="entry name" value="ABC transporter type 1, transmembrane domain"/>
    <property type="match status" value="2"/>
</dbReference>
<dbReference type="NCBIfam" id="TIGR02857">
    <property type="entry name" value="CydD"/>
    <property type="match status" value="1"/>
</dbReference>
<feature type="transmembrane region" description="Helical" evidence="8">
    <location>
        <begin position="160"/>
        <end position="180"/>
    </location>
</feature>
<dbReference type="InterPro" id="IPR014223">
    <property type="entry name" value="ABC_CydC/D"/>
</dbReference>
<feature type="transmembrane region" description="Helical" evidence="8">
    <location>
        <begin position="828"/>
        <end position="846"/>
    </location>
</feature>
<gene>
    <name evidence="11" type="primary">cydD</name>
    <name evidence="11" type="ORF">HLA91_08245</name>
</gene>
<evidence type="ECO:0000259" key="9">
    <source>
        <dbReference type="PROSITE" id="PS50893"/>
    </source>
</evidence>
<dbReference type="Pfam" id="PF00005">
    <property type="entry name" value="ABC_tran"/>
    <property type="match status" value="2"/>
</dbReference>
<keyword evidence="5 8" id="KW-1133">Transmembrane helix</keyword>
<feature type="transmembrane region" description="Helical" evidence="8">
    <location>
        <begin position="601"/>
        <end position="629"/>
    </location>
</feature>
<dbReference type="Pfam" id="PF00664">
    <property type="entry name" value="ABC_membrane"/>
    <property type="match status" value="2"/>
</dbReference>
<comment type="subcellular location">
    <subcellularLocation>
        <location evidence="1">Cell membrane</location>
        <topology evidence="1">Multi-pass membrane protein</topology>
    </subcellularLocation>
</comment>
<feature type="transmembrane region" description="Helical" evidence="8">
    <location>
        <begin position="743"/>
        <end position="761"/>
    </location>
</feature>
<feature type="region of interest" description="Disordered" evidence="7">
    <location>
        <begin position="537"/>
        <end position="571"/>
    </location>
</feature>
<dbReference type="GO" id="GO:0140359">
    <property type="term" value="F:ABC-type transporter activity"/>
    <property type="evidence" value="ECO:0007669"/>
    <property type="project" value="InterPro"/>
</dbReference>
<dbReference type="EMBL" id="JABEMC010000004">
    <property type="protein sequence ID" value="NNG79363.1"/>
    <property type="molecule type" value="Genomic_DNA"/>
</dbReference>
<dbReference type="InterPro" id="IPR011527">
    <property type="entry name" value="ABC1_TM_dom"/>
</dbReference>
<dbReference type="SMART" id="SM00382">
    <property type="entry name" value="AAA"/>
    <property type="match status" value="2"/>
</dbReference>
<dbReference type="InterPro" id="IPR003593">
    <property type="entry name" value="AAA+_ATPase"/>
</dbReference>
<feature type="transmembrane region" description="Helical" evidence="8">
    <location>
        <begin position="57"/>
        <end position="74"/>
    </location>
</feature>
<name>A0A849ARR8_9MICO</name>
<feature type="domain" description="ABC transmembrane type-1" evidence="10">
    <location>
        <begin position="602"/>
        <end position="885"/>
    </location>
</feature>
<feature type="transmembrane region" description="Helical" evidence="8">
    <location>
        <begin position="268"/>
        <end position="288"/>
    </location>
</feature>
<feature type="transmembrane region" description="Helical" evidence="8">
    <location>
        <begin position="635"/>
        <end position="655"/>
    </location>
</feature>
<dbReference type="SUPFAM" id="SSF90123">
    <property type="entry name" value="ABC transporter transmembrane region"/>
    <property type="match status" value="2"/>
</dbReference>
<keyword evidence="2 8" id="KW-0812">Transmembrane</keyword>
<evidence type="ECO:0000256" key="2">
    <source>
        <dbReference type="ARBA" id="ARBA00022692"/>
    </source>
</evidence>
<dbReference type="InterPro" id="IPR017871">
    <property type="entry name" value="ABC_transporter-like_CS"/>
</dbReference>
<dbReference type="PANTHER" id="PTHR24221">
    <property type="entry name" value="ATP-BINDING CASSETTE SUB-FAMILY B"/>
    <property type="match status" value="1"/>
</dbReference>
<dbReference type="CDD" id="cd03228">
    <property type="entry name" value="ABCC_MRP_Like"/>
    <property type="match status" value="1"/>
</dbReference>
<dbReference type="SUPFAM" id="SSF52540">
    <property type="entry name" value="P-loop containing nucleoside triphosphate hydrolases"/>
    <property type="match status" value="2"/>
</dbReference>
<feature type="transmembrane region" description="Helical" evidence="8">
    <location>
        <begin position="130"/>
        <end position="154"/>
    </location>
</feature>
<feature type="domain" description="ABC transporter" evidence="9">
    <location>
        <begin position="340"/>
        <end position="562"/>
    </location>
</feature>
<keyword evidence="6 8" id="KW-0472">Membrane</keyword>
<dbReference type="InterPro" id="IPR003439">
    <property type="entry name" value="ABC_transporter-like_ATP-bd"/>
</dbReference>
<dbReference type="GO" id="GO:0034775">
    <property type="term" value="P:glutathione transmembrane transport"/>
    <property type="evidence" value="ECO:0007669"/>
    <property type="project" value="InterPro"/>
</dbReference>
<evidence type="ECO:0000256" key="8">
    <source>
        <dbReference type="SAM" id="Phobius"/>
    </source>
</evidence>
<reference evidence="11 12" key="1">
    <citation type="submission" date="2020-05" db="EMBL/GenBank/DDBJ databases">
        <title>MicrobeNet Type strains.</title>
        <authorList>
            <person name="Nicholson A.C."/>
        </authorList>
    </citation>
    <scope>NUCLEOTIDE SEQUENCE [LARGE SCALE GENOMIC DNA]</scope>
    <source>
        <strain evidence="11 12">CCUG 46604</strain>
    </source>
</reference>
<dbReference type="Gene3D" id="3.40.50.300">
    <property type="entry name" value="P-loop containing nucleotide triphosphate hydrolases"/>
    <property type="match status" value="2"/>
</dbReference>
<keyword evidence="3" id="KW-0547">Nucleotide-binding</keyword>
<dbReference type="PROSITE" id="PS50929">
    <property type="entry name" value="ABC_TM1F"/>
    <property type="match status" value="2"/>
</dbReference>
<evidence type="ECO:0000259" key="10">
    <source>
        <dbReference type="PROSITE" id="PS50929"/>
    </source>
</evidence>
<dbReference type="InterPro" id="IPR036640">
    <property type="entry name" value="ABC1_TM_sf"/>
</dbReference>
<dbReference type="NCBIfam" id="TIGR02868">
    <property type="entry name" value="CydC"/>
    <property type="match status" value="1"/>
</dbReference>
<dbReference type="GO" id="GO:0005886">
    <property type="term" value="C:plasma membrane"/>
    <property type="evidence" value="ECO:0007669"/>
    <property type="project" value="UniProtKB-SubCell"/>
</dbReference>
<feature type="domain" description="ABC transmembrane type-1" evidence="10">
    <location>
        <begin position="22"/>
        <end position="302"/>
    </location>
</feature>
<dbReference type="PROSITE" id="PS50893">
    <property type="entry name" value="ABC_TRANSPORTER_2"/>
    <property type="match status" value="2"/>
</dbReference>
<dbReference type="InterPro" id="IPR027417">
    <property type="entry name" value="P-loop_NTPase"/>
</dbReference>
<organism evidence="11 12">
    <name type="scientific">Brevibacterium luteolum</name>
    <dbReference type="NCBI Taxonomy" id="199591"/>
    <lineage>
        <taxon>Bacteria</taxon>
        <taxon>Bacillati</taxon>
        <taxon>Actinomycetota</taxon>
        <taxon>Actinomycetes</taxon>
        <taxon>Micrococcales</taxon>
        <taxon>Brevibacteriaceae</taxon>
        <taxon>Brevibacterium</taxon>
    </lineage>
</organism>
<feature type="domain" description="ABC transporter" evidence="9">
    <location>
        <begin position="917"/>
        <end position="1128"/>
    </location>
</feature>
<comment type="caution">
    <text evidence="11">The sequence shown here is derived from an EMBL/GenBank/DDBJ whole genome shotgun (WGS) entry which is preliminary data.</text>
</comment>
<dbReference type="InterPro" id="IPR014216">
    <property type="entry name" value="ABC_transptr_CydD"/>
</dbReference>
<feature type="transmembrane region" description="Helical" evidence="8">
    <location>
        <begin position="239"/>
        <end position="262"/>
    </location>
</feature>
<dbReference type="GO" id="GO:0016887">
    <property type="term" value="F:ATP hydrolysis activity"/>
    <property type="evidence" value="ECO:0007669"/>
    <property type="project" value="InterPro"/>
</dbReference>
<feature type="transmembrane region" description="Helical" evidence="8">
    <location>
        <begin position="21"/>
        <end position="45"/>
    </location>
</feature>
<evidence type="ECO:0000256" key="3">
    <source>
        <dbReference type="ARBA" id="ARBA00022741"/>
    </source>
</evidence>
<evidence type="ECO:0000256" key="1">
    <source>
        <dbReference type="ARBA" id="ARBA00004651"/>
    </source>
</evidence>
<keyword evidence="4" id="KW-0067">ATP-binding</keyword>
<sequence>MTRTQRRSPVAIALAAPQGRRALWLLGLIAAAQALGLILVADGIARGIVAAMEGRPITMAAALGIIGALIRGLATWASKTAGARAAVGFKTTLRSRLVDRSLAGSGRDLPASDGALALTATRTLDDLDDYFTGVLPALLASALIPGLIIVRVLFTDWVSSLILILTLPLVPMFMILIGRYTENRVADATRALDQLSTNIVELARGLPVLVGLGRVTAQTAALRRMSTSYRATTMQTLRVAFISALALELIATISVAVVAVFIGVRLVYGHMGLEAGLFALILAPECFLPLRRLGAAFHSTENGVAAYDRVTEMTDHPVAERIGQESASEISQTAPAGAPITFDELSVSYASRQQPVLPPLTAEVPSTGLTAVTGTSGSGKSTLLGVLAGLVRSTEAGECRITGSLTGVPARVAYAGQGPRMFEPTVIEELSLYAGRQLSAEEAAEISAAAALDVDPEMPCAALSPGEQRRLAIARVRAQGDAELILVDEPTAHLDAAAAAAVRQTLHRLARTRPVIAATHDSTLVSEADAHIRLTPASRPAVTDRSVPAPSAVDTTAGDAAAPASTRVTAPADEQTAVDAVPTGTLLRRLAAAVDMRSVKFWLAVFYGVAAVAAGAALTGVSAWLIVRASAQPPIMYLLVAIVGVRFFGLSRAVFTYLQRLALHDAVLRALIDLRERMWTGFARTGTANRTLLRGDIALTRFIADVDDIRDIAPRVVLPPVVALGVTIAAVGTLAVIAWEAALIMLAGGLLCLCAAPWVTLRADRTASSATLAARQRALGVLSRLLYAREDLIAAGRTEPAAAQFAHADTSAAAYESAAIRATGLGEGIITAVGVLTGIIMIPVLAGQVAAGELSGELLAVTVLLPLALIDAFADSLTAVQQWPGLARILARVDDLDPAGEEGGLATGVRPEQITQLTLSDVSARWPGTQSDVFTGLNAVLPRGGVAAVTGPSGSGKTTLVSVLLRFLDPRTGRYQLNDTDALACLPMDLAGRISWCPQEAHVFDSTLRANLLIARPREDKPSDAELLSALERVGLGELAADIGLDERIGAGGGHLSGGQRQRLAVARTLLADAEVVVLDEPTAHLDEEMAAALMADLRGGLAEELVVLVTHDPSLITETDVPVQLAG</sequence>
<dbReference type="InterPro" id="IPR039421">
    <property type="entry name" value="Type_1_exporter"/>
</dbReference>
<evidence type="ECO:0000256" key="5">
    <source>
        <dbReference type="ARBA" id="ARBA00022989"/>
    </source>
</evidence>
<dbReference type="GO" id="GO:0042883">
    <property type="term" value="P:cysteine transport"/>
    <property type="evidence" value="ECO:0007669"/>
    <property type="project" value="InterPro"/>
</dbReference>
<evidence type="ECO:0000256" key="6">
    <source>
        <dbReference type="ARBA" id="ARBA00023136"/>
    </source>
</evidence>
<dbReference type="RefSeq" id="WP_170274280.1">
    <property type="nucleotide sequence ID" value="NZ_BAAAKH010000009.1"/>
</dbReference>
<evidence type="ECO:0000313" key="12">
    <source>
        <dbReference type="Proteomes" id="UP000549517"/>
    </source>
</evidence>
<evidence type="ECO:0000256" key="4">
    <source>
        <dbReference type="ARBA" id="ARBA00022840"/>
    </source>
</evidence>
<protein>
    <submittedName>
        <fullName evidence="11">Thiol reductant ABC exporter subunit CydD</fullName>
    </submittedName>
</protein>
<dbReference type="GO" id="GO:0005524">
    <property type="term" value="F:ATP binding"/>
    <property type="evidence" value="ECO:0007669"/>
    <property type="project" value="UniProtKB-KW"/>
</dbReference>
<evidence type="ECO:0000313" key="11">
    <source>
        <dbReference type="EMBL" id="NNG79363.1"/>
    </source>
</evidence>
<dbReference type="PANTHER" id="PTHR24221:SF654">
    <property type="entry name" value="ATP-BINDING CASSETTE SUB-FAMILY B MEMBER 6"/>
    <property type="match status" value="1"/>
</dbReference>